<comment type="caution">
    <text evidence="3">The sequence shown here is derived from an EMBL/GenBank/DDBJ whole genome shotgun (WGS) entry which is preliminary data.</text>
</comment>
<dbReference type="InParanoid" id="A0A1X2GZW4"/>
<dbReference type="SUPFAM" id="SSF46565">
    <property type="entry name" value="Chaperone J-domain"/>
    <property type="match status" value="1"/>
</dbReference>
<dbReference type="Pfam" id="PF00226">
    <property type="entry name" value="DnaJ"/>
    <property type="match status" value="1"/>
</dbReference>
<dbReference type="SMART" id="SM00271">
    <property type="entry name" value="DnaJ"/>
    <property type="match status" value="1"/>
</dbReference>
<dbReference type="EMBL" id="MCGN01000013">
    <property type="protein sequence ID" value="ORY90005.1"/>
    <property type="molecule type" value="Genomic_DNA"/>
</dbReference>
<sequence length="306" mass="34554">MPSYYDILELDIHACEDDIRKAYRKLALKYHPDKNHSPEAADKFKDISRAYEILSDPDKRRVYDATRDTPTDSHQSHTTRAKPGFYPSTTNRNNRRYSSFTHEDPFAQFEFRSPQDVFAQFFGGRDPFDVFNNDPFFMDRRDSSNRPERSRLSNPFDLLGSSFGQASTFPSSSFGGTPIMGFSKSVSTTTRIVNGQRETVKVIEIHDPSGKKVIEDYGHGRRRVVVNGTEQENTLRPNPNPIPSIGRPSAKYLGQNHDDKDEDSPKRRSTSSDSGPPMPQSASNTGRARPVSQHYGTNGHLSGGTW</sequence>
<dbReference type="Gene3D" id="1.10.287.110">
    <property type="entry name" value="DnaJ domain"/>
    <property type="match status" value="1"/>
</dbReference>
<reference evidence="3 4" key="1">
    <citation type="submission" date="2016-07" db="EMBL/GenBank/DDBJ databases">
        <title>Pervasive Adenine N6-methylation of Active Genes in Fungi.</title>
        <authorList>
            <consortium name="DOE Joint Genome Institute"/>
            <person name="Mondo S.J."/>
            <person name="Dannebaum R.O."/>
            <person name="Kuo R.C."/>
            <person name="Labutti K."/>
            <person name="Haridas S."/>
            <person name="Kuo A."/>
            <person name="Salamov A."/>
            <person name="Ahrendt S.R."/>
            <person name="Lipzen A."/>
            <person name="Sullivan W."/>
            <person name="Andreopoulos W.B."/>
            <person name="Clum A."/>
            <person name="Lindquist E."/>
            <person name="Daum C."/>
            <person name="Ramamoorthy G.K."/>
            <person name="Gryganskyi A."/>
            <person name="Culley D."/>
            <person name="Magnuson J.K."/>
            <person name="James T.Y."/>
            <person name="O'Malley M.A."/>
            <person name="Stajich J.E."/>
            <person name="Spatafora J.W."/>
            <person name="Visel A."/>
            <person name="Grigoriev I.V."/>
        </authorList>
    </citation>
    <scope>NUCLEOTIDE SEQUENCE [LARGE SCALE GENOMIC DNA]</scope>
    <source>
        <strain evidence="3 4">NRRL 2496</strain>
    </source>
</reference>
<keyword evidence="4" id="KW-1185">Reference proteome</keyword>
<evidence type="ECO:0000313" key="3">
    <source>
        <dbReference type="EMBL" id="ORY90005.1"/>
    </source>
</evidence>
<gene>
    <name evidence="3" type="ORF">BCR43DRAFT_499848</name>
</gene>
<accession>A0A1X2GZW4</accession>
<dbReference type="InterPro" id="IPR036869">
    <property type="entry name" value="J_dom_sf"/>
</dbReference>
<protein>
    <recommendedName>
        <fullName evidence="2">J domain-containing protein</fullName>
    </recommendedName>
</protein>
<dbReference type="PROSITE" id="PS50076">
    <property type="entry name" value="DNAJ_2"/>
    <property type="match status" value="1"/>
</dbReference>
<dbReference type="GO" id="GO:0030544">
    <property type="term" value="F:Hsp70 protein binding"/>
    <property type="evidence" value="ECO:0007669"/>
    <property type="project" value="InterPro"/>
</dbReference>
<evidence type="ECO:0000259" key="2">
    <source>
        <dbReference type="PROSITE" id="PS50076"/>
    </source>
</evidence>
<feature type="compositionally biased region" description="Polar residues" evidence="1">
    <location>
        <begin position="228"/>
        <end position="237"/>
    </location>
</feature>
<dbReference type="STRING" id="13706.A0A1X2GZW4"/>
<feature type="region of interest" description="Disordered" evidence="1">
    <location>
        <begin position="63"/>
        <end position="96"/>
    </location>
</feature>
<feature type="region of interest" description="Disordered" evidence="1">
    <location>
        <begin position="226"/>
        <end position="306"/>
    </location>
</feature>
<dbReference type="Proteomes" id="UP000242180">
    <property type="component" value="Unassembled WGS sequence"/>
</dbReference>
<feature type="compositionally biased region" description="Basic and acidic residues" evidence="1">
    <location>
        <begin position="63"/>
        <end position="75"/>
    </location>
</feature>
<proteinExistence type="predicted"/>
<organism evidence="3 4">
    <name type="scientific">Syncephalastrum racemosum</name>
    <name type="common">Filamentous fungus</name>
    <dbReference type="NCBI Taxonomy" id="13706"/>
    <lineage>
        <taxon>Eukaryota</taxon>
        <taxon>Fungi</taxon>
        <taxon>Fungi incertae sedis</taxon>
        <taxon>Mucoromycota</taxon>
        <taxon>Mucoromycotina</taxon>
        <taxon>Mucoromycetes</taxon>
        <taxon>Mucorales</taxon>
        <taxon>Syncephalastraceae</taxon>
        <taxon>Syncephalastrum</taxon>
    </lineage>
</organism>
<feature type="domain" description="J" evidence="2">
    <location>
        <begin position="3"/>
        <end position="67"/>
    </location>
</feature>
<name>A0A1X2GZW4_SYNRA</name>
<feature type="compositionally biased region" description="Basic and acidic residues" evidence="1">
    <location>
        <begin position="256"/>
        <end position="266"/>
    </location>
</feature>
<dbReference type="PANTHER" id="PTHR45168">
    <property type="entry name" value="DNAJ HOMOLOG SUBFAMILY B MEMBER 2"/>
    <property type="match status" value="1"/>
</dbReference>
<evidence type="ECO:0000313" key="4">
    <source>
        <dbReference type="Proteomes" id="UP000242180"/>
    </source>
</evidence>
<dbReference type="AlphaFoldDB" id="A0A1X2GZW4"/>
<dbReference type="PRINTS" id="PR00625">
    <property type="entry name" value="JDOMAIN"/>
</dbReference>
<dbReference type="GO" id="GO:0051082">
    <property type="term" value="F:unfolded protein binding"/>
    <property type="evidence" value="ECO:0007669"/>
    <property type="project" value="InterPro"/>
</dbReference>
<dbReference type="InterPro" id="IPR018253">
    <property type="entry name" value="DnaJ_domain_CS"/>
</dbReference>
<feature type="compositionally biased region" description="Polar residues" evidence="1">
    <location>
        <begin position="87"/>
        <end position="96"/>
    </location>
</feature>
<dbReference type="InterPro" id="IPR001623">
    <property type="entry name" value="DnaJ_domain"/>
</dbReference>
<evidence type="ECO:0000256" key="1">
    <source>
        <dbReference type="SAM" id="MobiDB-lite"/>
    </source>
</evidence>
<dbReference type="PROSITE" id="PS00636">
    <property type="entry name" value="DNAJ_1"/>
    <property type="match status" value="1"/>
</dbReference>
<dbReference type="InterPro" id="IPR043183">
    <property type="entry name" value="DNJB2/6-like"/>
</dbReference>
<dbReference type="OrthoDB" id="10250354at2759"/>
<dbReference type="PANTHER" id="PTHR45168:SF3">
    <property type="entry name" value="DNAJ HEAT SHOCK PROTEIN FAMILY (HSP40) MEMBER B2"/>
    <property type="match status" value="1"/>
</dbReference>
<dbReference type="CDD" id="cd06257">
    <property type="entry name" value="DnaJ"/>
    <property type="match status" value="1"/>
</dbReference>